<organism evidence="1">
    <name type="scientific">marine metagenome</name>
    <dbReference type="NCBI Taxonomy" id="408172"/>
    <lineage>
        <taxon>unclassified sequences</taxon>
        <taxon>metagenomes</taxon>
        <taxon>ecological metagenomes</taxon>
    </lineage>
</organism>
<name>A0A382PLB4_9ZZZZ</name>
<gene>
    <name evidence="1" type="ORF">METZ01_LOCUS326404</name>
</gene>
<protein>
    <submittedName>
        <fullName evidence="1">Uncharacterized protein</fullName>
    </submittedName>
</protein>
<evidence type="ECO:0000313" key="1">
    <source>
        <dbReference type="EMBL" id="SVC73550.1"/>
    </source>
</evidence>
<accession>A0A382PLB4</accession>
<sequence length="29" mass="2996">MKNIAKSIVLAVASFAISTGSLSAMEINK</sequence>
<dbReference type="EMBL" id="UINC01107860">
    <property type="protein sequence ID" value="SVC73550.1"/>
    <property type="molecule type" value="Genomic_DNA"/>
</dbReference>
<feature type="non-terminal residue" evidence="1">
    <location>
        <position position="29"/>
    </location>
</feature>
<proteinExistence type="predicted"/>
<dbReference type="AlphaFoldDB" id="A0A382PLB4"/>
<reference evidence="1" key="1">
    <citation type="submission" date="2018-05" db="EMBL/GenBank/DDBJ databases">
        <authorList>
            <person name="Lanie J.A."/>
            <person name="Ng W.-L."/>
            <person name="Kazmierczak K.M."/>
            <person name="Andrzejewski T.M."/>
            <person name="Davidsen T.M."/>
            <person name="Wayne K.J."/>
            <person name="Tettelin H."/>
            <person name="Glass J.I."/>
            <person name="Rusch D."/>
            <person name="Podicherti R."/>
            <person name="Tsui H.-C.T."/>
            <person name="Winkler M.E."/>
        </authorList>
    </citation>
    <scope>NUCLEOTIDE SEQUENCE</scope>
</reference>